<reference evidence="3 4" key="1">
    <citation type="journal article" date="2014" name="Genome Announc.">
        <title>Draft Genome Sequence of the Haloacid-Degrading Burkholderia caribensis Strain MBA4.</title>
        <authorList>
            <person name="Pan Y."/>
            <person name="Kong K.F."/>
            <person name="Tsang J.S."/>
        </authorList>
    </citation>
    <scope>NUCLEOTIDE SEQUENCE [LARGE SCALE GENOMIC DNA]</scope>
    <source>
        <strain evidence="3 4">MBA4</strain>
    </source>
</reference>
<evidence type="ECO:0000259" key="2">
    <source>
        <dbReference type="Pfam" id="PF04069"/>
    </source>
</evidence>
<keyword evidence="1" id="KW-0732">Signal</keyword>
<proteinExistence type="predicted"/>
<dbReference type="Proteomes" id="UP000019146">
    <property type="component" value="Chromosome 2"/>
</dbReference>
<gene>
    <name evidence="3" type="ORF">K788_0000343</name>
</gene>
<dbReference type="AlphaFoldDB" id="A0A0P0RJ02"/>
<evidence type="ECO:0000256" key="1">
    <source>
        <dbReference type="SAM" id="SignalP"/>
    </source>
</evidence>
<feature type="domain" description="ABC-type glycine betaine transport system substrate-binding" evidence="2">
    <location>
        <begin position="29"/>
        <end position="294"/>
    </location>
</feature>
<name>A0A0P0RJ02_9BURK</name>
<dbReference type="RefSeq" id="WP_035997806.1">
    <property type="nucleotide sequence ID" value="NZ_CP012747.1"/>
</dbReference>
<dbReference type="SUPFAM" id="SSF53850">
    <property type="entry name" value="Periplasmic binding protein-like II"/>
    <property type="match status" value="1"/>
</dbReference>
<evidence type="ECO:0000313" key="3">
    <source>
        <dbReference type="EMBL" id="ALL68634.1"/>
    </source>
</evidence>
<dbReference type="InterPro" id="IPR007210">
    <property type="entry name" value="ABC_Gly_betaine_transp_sub-bd"/>
</dbReference>
<dbReference type="Pfam" id="PF04069">
    <property type="entry name" value="OpuAC"/>
    <property type="match status" value="1"/>
</dbReference>
<organism evidence="3 4">
    <name type="scientific">Paraburkholderia caribensis MBA4</name>
    <dbReference type="NCBI Taxonomy" id="1323664"/>
    <lineage>
        <taxon>Bacteria</taxon>
        <taxon>Pseudomonadati</taxon>
        <taxon>Pseudomonadota</taxon>
        <taxon>Betaproteobacteria</taxon>
        <taxon>Burkholderiales</taxon>
        <taxon>Burkholderiaceae</taxon>
        <taxon>Paraburkholderia</taxon>
    </lineage>
</organism>
<dbReference type="Gene3D" id="3.40.190.120">
    <property type="entry name" value="Osmoprotection protein (prox), domain 2"/>
    <property type="match status" value="1"/>
</dbReference>
<dbReference type="Gene3D" id="3.40.190.10">
    <property type="entry name" value="Periplasmic binding protein-like II"/>
    <property type="match status" value="1"/>
</dbReference>
<dbReference type="GO" id="GO:0043190">
    <property type="term" value="C:ATP-binding cassette (ABC) transporter complex"/>
    <property type="evidence" value="ECO:0007669"/>
    <property type="project" value="InterPro"/>
</dbReference>
<feature type="chain" id="PRO_5006054365" evidence="1">
    <location>
        <begin position="23"/>
        <end position="298"/>
    </location>
</feature>
<sequence length="298" mass="32797">MKITFFKRACALVALSFASSWAITCAAADVVVGGKNFTEQQLLAEMTTELLQAKGFNVTKKDGMGSAVLRQAQENGQVDVYWEYTGTSLITYNKINDRLSPEETYRKVKELDAAKGLVWLDPSRANNTYSFAMNQDEAKKLGIVTLSDLAKAIKAGKTLTFACNSEFYARPDGLRPLQKLYGFDFSQDEVKRMDSGLTYQALKDRQVNIALVFATDGRVPAFNFVILKDDKGFFPSYALTPVIRKATLDANPKLGPILNALSAKLDAPTMARLNASVDVQKKSFSDVSHGFLKEAGLL</sequence>
<dbReference type="GeneID" id="69972315"/>
<accession>A0A0P0RJ02</accession>
<dbReference type="CDD" id="cd13611">
    <property type="entry name" value="PBP2_YehZ"/>
    <property type="match status" value="1"/>
</dbReference>
<dbReference type="EMBL" id="CP012747">
    <property type="protein sequence ID" value="ALL68634.1"/>
    <property type="molecule type" value="Genomic_DNA"/>
</dbReference>
<dbReference type="GO" id="GO:0022857">
    <property type="term" value="F:transmembrane transporter activity"/>
    <property type="evidence" value="ECO:0007669"/>
    <property type="project" value="InterPro"/>
</dbReference>
<evidence type="ECO:0000313" key="4">
    <source>
        <dbReference type="Proteomes" id="UP000019146"/>
    </source>
</evidence>
<dbReference type="KEGG" id="bcai:K788_0000343"/>
<feature type="signal peptide" evidence="1">
    <location>
        <begin position="1"/>
        <end position="22"/>
    </location>
</feature>
<protein>
    <submittedName>
        <fullName evidence="3">Glycine betaine/L-proline ABC transporter, periplasmic substrate-binding protein</fullName>
    </submittedName>
</protein>